<reference evidence="1 2" key="1">
    <citation type="submission" date="2021-03" db="EMBL/GenBank/DDBJ databases">
        <authorList>
            <person name="Kim M.K."/>
        </authorList>
    </citation>
    <scope>NUCLEOTIDE SEQUENCE [LARGE SCALE GENOMIC DNA]</scope>
    <source>
        <strain evidence="1 2">BT442</strain>
    </source>
</reference>
<gene>
    <name evidence="1" type="ORF">J4E00_11065</name>
</gene>
<sequence>MEERMLMAACLAHIKRADGTLEKDWSIAQIAQRGAYDVLKKYQAHAHLPDTLTEEAFAASEELRRQPAVGLDWPATQAQAERVLPVVMRLLYVLSTLAGPGKMA</sequence>
<dbReference type="RefSeq" id="WP_208175218.1">
    <property type="nucleotide sequence ID" value="NZ_JAGETZ010000004.1"/>
</dbReference>
<protein>
    <submittedName>
        <fullName evidence="1">Uncharacterized protein</fullName>
    </submittedName>
</protein>
<comment type="caution">
    <text evidence="1">The sequence shown here is derived from an EMBL/GenBank/DDBJ whole genome shotgun (WGS) entry which is preliminary data.</text>
</comment>
<proteinExistence type="predicted"/>
<organism evidence="1 2">
    <name type="scientific">Hymenobacter negativus</name>
    <dbReference type="NCBI Taxonomy" id="2795026"/>
    <lineage>
        <taxon>Bacteria</taxon>
        <taxon>Pseudomonadati</taxon>
        <taxon>Bacteroidota</taxon>
        <taxon>Cytophagia</taxon>
        <taxon>Cytophagales</taxon>
        <taxon>Hymenobacteraceae</taxon>
        <taxon>Hymenobacter</taxon>
    </lineage>
</organism>
<dbReference type="Proteomes" id="UP000664369">
    <property type="component" value="Unassembled WGS sequence"/>
</dbReference>
<name>A0ABS3QF36_9BACT</name>
<dbReference type="EMBL" id="JAGETZ010000004">
    <property type="protein sequence ID" value="MBO2009593.1"/>
    <property type="molecule type" value="Genomic_DNA"/>
</dbReference>
<evidence type="ECO:0000313" key="1">
    <source>
        <dbReference type="EMBL" id="MBO2009593.1"/>
    </source>
</evidence>
<evidence type="ECO:0000313" key="2">
    <source>
        <dbReference type="Proteomes" id="UP000664369"/>
    </source>
</evidence>
<accession>A0ABS3QF36</accession>
<keyword evidence="2" id="KW-1185">Reference proteome</keyword>